<gene>
    <name evidence="2" type="ORF">JZ751_028431</name>
</gene>
<evidence type="ECO:0000256" key="1">
    <source>
        <dbReference type="SAM" id="MobiDB-lite"/>
    </source>
</evidence>
<protein>
    <submittedName>
        <fullName evidence="2">Uncharacterized protein</fullName>
    </submittedName>
</protein>
<feature type="region of interest" description="Disordered" evidence="1">
    <location>
        <begin position="62"/>
        <end position="83"/>
    </location>
</feature>
<dbReference type="EMBL" id="JAFBMS010000084">
    <property type="protein sequence ID" value="KAG9337580.1"/>
    <property type="molecule type" value="Genomic_DNA"/>
</dbReference>
<sequence length="101" mass="11584">MTACTMRPRPATCCTPCTLRPPSLGVKSLHRRDTSLSWIVSSTWMWRRTLWQMLGVSIPKGRRMTRRRSSQDSTCPCSSPGLNRTSLEEKRIMMSLKKRLG</sequence>
<reference evidence="2" key="1">
    <citation type="thesis" date="2021" institute="BYU ScholarsArchive" country="Provo, UT, USA">
        <title>Applications of and Algorithms for Genome Assembly and Genomic Analyses with an Emphasis on Marine Teleosts.</title>
        <authorList>
            <person name="Pickett B.D."/>
        </authorList>
    </citation>
    <scope>NUCLEOTIDE SEQUENCE</scope>
    <source>
        <strain evidence="2">HI-2016</strain>
    </source>
</reference>
<feature type="compositionally biased region" description="Polar residues" evidence="1">
    <location>
        <begin position="71"/>
        <end position="83"/>
    </location>
</feature>
<name>A0A8T2NE29_9TELE</name>
<feature type="non-terminal residue" evidence="2">
    <location>
        <position position="1"/>
    </location>
</feature>
<dbReference type="Proteomes" id="UP000824540">
    <property type="component" value="Unassembled WGS sequence"/>
</dbReference>
<accession>A0A8T2NE29</accession>
<proteinExistence type="predicted"/>
<dbReference type="AlphaFoldDB" id="A0A8T2NE29"/>
<organism evidence="2 3">
    <name type="scientific">Albula glossodonta</name>
    <name type="common">roundjaw bonefish</name>
    <dbReference type="NCBI Taxonomy" id="121402"/>
    <lineage>
        <taxon>Eukaryota</taxon>
        <taxon>Metazoa</taxon>
        <taxon>Chordata</taxon>
        <taxon>Craniata</taxon>
        <taxon>Vertebrata</taxon>
        <taxon>Euteleostomi</taxon>
        <taxon>Actinopterygii</taxon>
        <taxon>Neopterygii</taxon>
        <taxon>Teleostei</taxon>
        <taxon>Albuliformes</taxon>
        <taxon>Albulidae</taxon>
        <taxon>Albula</taxon>
    </lineage>
</organism>
<comment type="caution">
    <text evidence="2">The sequence shown here is derived from an EMBL/GenBank/DDBJ whole genome shotgun (WGS) entry which is preliminary data.</text>
</comment>
<evidence type="ECO:0000313" key="2">
    <source>
        <dbReference type="EMBL" id="KAG9337580.1"/>
    </source>
</evidence>
<evidence type="ECO:0000313" key="3">
    <source>
        <dbReference type="Proteomes" id="UP000824540"/>
    </source>
</evidence>
<keyword evidence="3" id="KW-1185">Reference proteome</keyword>